<proteinExistence type="predicted"/>
<gene>
    <name evidence="10" type="ORF">GOP47_0024440</name>
</gene>
<dbReference type="GO" id="GO:0031514">
    <property type="term" value="C:motile cilium"/>
    <property type="evidence" value="ECO:0007669"/>
    <property type="project" value="UniProtKB-SubCell"/>
</dbReference>
<keyword evidence="3" id="KW-0963">Cytoplasm</keyword>
<dbReference type="Pfam" id="PF02493">
    <property type="entry name" value="MORN"/>
    <property type="match status" value="6"/>
</dbReference>
<evidence type="ECO:0000313" key="10">
    <source>
        <dbReference type="EMBL" id="KAI5060020.1"/>
    </source>
</evidence>
<keyword evidence="11" id="KW-1185">Reference proteome</keyword>
<keyword evidence="6" id="KW-0969">Cilium</keyword>
<dbReference type="OrthoDB" id="270720at2759"/>
<evidence type="ECO:0000256" key="2">
    <source>
        <dbReference type="ARBA" id="ARBA00004430"/>
    </source>
</evidence>
<dbReference type="GO" id="GO:0016020">
    <property type="term" value="C:membrane"/>
    <property type="evidence" value="ECO:0007669"/>
    <property type="project" value="UniProtKB-ARBA"/>
</dbReference>
<comment type="subcellular location">
    <subcellularLocation>
        <location evidence="1">Cell projection</location>
        <location evidence="1">Cilium</location>
        <location evidence="1">Flagellum</location>
    </subcellularLocation>
    <subcellularLocation>
        <location evidence="2">Cytoplasm</location>
        <location evidence="2">Cytoskeleton</location>
        <location evidence="2">Cilium axoneme</location>
    </subcellularLocation>
</comment>
<reference evidence="10" key="1">
    <citation type="submission" date="2021-01" db="EMBL/GenBank/DDBJ databases">
        <title>Adiantum capillus-veneris genome.</title>
        <authorList>
            <person name="Fang Y."/>
            <person name="Liao Q."/>
        </authorList>
    </citation>
    <scope>NUCLEOTIDE SEQUENCE</scope>
    <source>
        <strain evidence="10">H3</strain>
        <tissue evidence="10">Leaf</tissue>
    </source>
</reference>
<dbReference type="SUPFAM" id="SSF82185">
    <property type="entry name" value="Histone H3 K4-specific methyltransferase SET7/9 N-terminal domain"/>
    <property type="match status" value="2"/>
</dbReference>
<keyword evidence="4" id="KW-0677">Repeat</keyword>
<keyword evidence="8" id="KW-0966">Cell projection</keyword>
<comment type="caution">
    <text evidence="10">The sequence shown here is derived from an EMBL/GenBank/DDBJ whole genome shotgun (WGS) entry which is preliminary data.</text>
</comment>
<evidence type="ECO:0000313" key="11">
    <source>
        <dbReference type="Proteomes" id="UP000886520"/>
    </source>
</evidence>
<dbReference type="PANTHER" id="PTHR46613:SF1">
    <property type="entry name" value="RADIAL SPOKE HEAD 10 HOMOLOG B-RELATED"/>
    <property type="match status" value="1"/>
</dbReference>
<evidence type="ECO:0000256" key="7">
    <source>
        <dbReference type="ARBA" id="ARBA00023212"/>
    </source>
</evidence>
<dbReference type="Gene3D" id="2.20.110.10">
    <property type="entry name" value="Histone H3 K4-specific methyltransferase SET7/9 N-terminal domain"/>
    <property type="match status" value="2"/>
</dbReference>
<keyword evidence="7" id="KW-0206">Cytoskeleton</keyword>
<dbReference type="InterPro" id="IPR003409">
    <property type="entry name" value="MORN"/>
</dbReference>
<dbReference type="AlphaFoldDB" id="A0A9D4U259"/>
<dbReference type="Proteomes" id="UP000886520">
    <property type="component" value="Chromosome 24"/>
</dbReference>
<evidence type="ECO:0000256" key="4">
    <source>
        <dbReference type="ARBA" id="ARBA00022737"/>
    </source>
</evidence>
<evidence type="ECO:0000256" key="3">
    <source>
        <dbReference type="ARBA" id="ARBA00022490"/>
    </source>
</evidence>
<evidence type="ECO:0000256" key="8">
    <source>
        <dbReference type="ARBA" id="ARBA00023273"/>
    </source>
</evidence>
<evidence type="ECO:0000256" key="1">
    <source>
        <dbReference type="ARBA" id="ARBA00004230"/>
    </source>
</evidence>
<dbReference type="EMBL" id="JABFUD020000024">
    <property type="protein sequence ID" value="KAI5060020.1"/>
    <property type="molecule type" value="Genomic_DNA"/>
</dbReference>
<evidence type="ECO:0000256" key="6">
    <source>
        <dbReference type="ARBA" id="ARBA00023069"/>
    </source>
</evidence>
<dbReference type="GO" id="GO:0005930">
    <property type="term" value="C:axoneme"/>
    <property type="evidence" value="ECO:0007669"/>
    <property type="project" value="UniProtKB-SubCell"/>
</dbReference>
<organism evidence="10 11">
    <name type="scientific">Adiantum capillus-veneris</name>
    <name type="common">Maidenhair fern</name>
    <dbReference type="NCBI Taxonomy" id="13818"/>
    <lineage>
        <taxon>Eukaryota</taxon>
        <taxon>Viridiplantae</taxon>
        <taxon>Streptophyta</taxon>
        <taxon>Embryophyta</taxon>
        <taxon>Tracheophyta</taxon>
        <taxon>Polypodiopsida</taxon>
        <taxon>Polypodiidae</taxon>
        <taxon>Polypodiales</taxon>
        <taxon>Pteridineae</taxon>
        <taxon>Pteridaceae</taxon>
        <taxon>Vittarioideae</taxon>
        <taxon>Adiantum</taxon>
    </lineage>
</organism>
<dbReference type="SMART" id="SM00698">
    <property type="entry name" value="MORN"/>
    <property type="match status" value="6"/>
</dbReference>
<protein>
    <submittedName>
        <fullName evidence="10">Uncharacterized protein</fullName>
    </submittedName>
</protein>
<feature type="region of interest" description="Disordered" evidence="9">
    <location>
        <begin position="446"/>
        <end position="495"/>
    </location>
</feature>
<name>A0A9D4U259_ADICA</name>
<keyword evidence="5" id="KW-0282">Flagellum</keyword>
<evidence type="ECO:0000256" key="9">
    <source>
        <dbReference type="SAM" id="MobiDB-lite"/>
    </source>
</evidence>
<evidence type="ECO:0000256" key="5">
    <source>
        <dbReference type="ARBA" id="ARBA00022846"/>
    </source>
</evidence>
<dbReference type="PANTHER" id="PTHR46613">
    <property type="entry name" value="RADIAL SPOKE HEAD 10 HOMOLOG B-RELATED"/>
    <property type="match status" value="1"/>
</dbReference>
<accession>A0A9D4U259</accession>
<sequence length="495" mass="56116">MTDTVYSDIQIYQGLPHGEGLMFTGEEDSCTYEGSWKHGLRHGQGKLTYGKTCTTIYEGRWVLDHKHGDGYHTYDSGSNFRGSWSQGKRNGRGRLVSLNSGRPTSFPYRGELGRLSLMPVYFYEGDWMDDLSSGRGKSVWMSNELEDNSNHLLNYYVGEYERGLRHGKGTFYYASGAIYKGEWAENKKNGVGCFIDESGMVLRGNFFKDRLQETLSLTDPLEAYLENEENPALLKERLSNVLLRHNSVLRDIYTHYSNSTKEENLTSPSPSKAMFLHQVWQLCYDANVVQCELGLAQIDWLLRPTETSWDDSSKIHKRDRQIIFREFRGAVITLAKTKFCSEDSLLDDKRYKPQWGLQRERLLCALIKGLYQCDIGFGDDGAMYLDNDINFMEFQVAIYIYATAIKDQGANSEPLIMLNSFIKEAVIPNLSIDLDTLLNEDTIPNLPNINTKGADRNSPGKGARSVPGSKRSTPREGKLPQGAKSAPQTPLRKKT</sequence>